<dbReference type="EnsemblMetazoa" id="PPA11576.1">
    <property type="protein sequence ID" value="PPA11576.1"/>
    <property type="gene ID" value="WBGene00101130"/>
</dbReference>
<dbReference type="PANTHER" id="PTHR34851:SF5">
    <property type="entry name" value="MARVEL DOMAIN-CONTAINING PROTEIN"/>
    <property type="match status" value="1"/>
</dbReference>
<evidence type="ECO:0000313" key="2">
    <source>
        <dbReference type="Proteomes" id="UP000005239"/>
    </source>
</evidence>
<evidence type="ECO:0000313" key="1">
    <source>
        <dbReference type="EnsemblMetazoa" id="PPA11576.1"/>
    </source>
</evidence>
<sequence>MFRAGRSCCCPVSIGSRWLAGLAIAWATINLLSLAWNFAPFYYWIVDGVIFLVEVIAGVFVFYAVEEQNAVYMIPQVLATGFALVGDATAFVFAIVAIANNESPLANNFRERYLWSKWFKDEIDAHGSGGIESFVHQLSITAAFLFFFWFLVGCWVLMVHIDNYLVLRQREDGILPYSRSHHNHPKKRTLASLEYQIFKMGYRCCCCCSVTVGSRIWAGFTIFAAFFALIGDIWSLSEWYLWLFSSCVLIIELVAGVMVFIAVKRRQPRLMMPIMVITILAQLFLIVYLSFAIWSCFDDNSPLGQNIQQMWLSLDWFRDYIKYDWNYDLDSYITVFSIILSISIIIAMFLNIWVFVTHYQTYQLISRRLIHSHPIVGSPPSHIVPSSYPPPSSYPSPTVHPQAPPPYITAAPVEVLTYPSTAAYPHQPGYAFNPAVGKHEQVKF</sequence>
<organism evidence="1 2">
    <name type="scientific">Pristionchus pacificus</name>
    <name type="common">Parasitic nematode worm</name>
    <dbReference type="NCBI Taxonomy" id="54126"/>
    <lineage>
        <taxon>Eukaryota</taxon>
        <taxon>Metazoa</taxon>
        <taxon>Ecdysozoa</taxon>
        <taxon>Nematoda</taxon>
        <taxon>Chromadorea</taxon>
        <taxon>Rhabditida</taxon>
        <taxon>Rhabditina</taxon>
        <taxon>Diplogasteromorpha</taxon>
        <taxon>Diplogasteroidea</taxon>
        <taxon>Neodiplogasteridae</taxon>
        <taxon>Pristionchus</taxon>
    </lineage>
</organism>
<proteinExistence type="predicted"/>
<accession>A0A8R1UA66</accession>
<protein>
    <submittedName>
        <fullName evidence="1">Uncharacterized protein</fullName>
    </submittedName>
</protein>
<name>A0A2A6BY47_PRIPA</name>
<dbReference type="InterPro" id="IPR056709">
    <property type="entry name" value="DUF7807"/>
</dbReference>
<dbReference type="Pfam" id="PF25093">
    <property type="entry name" value="DUF7807"/>
    <property type="match status" value="2"/>
</dbReference>
<dbReference type="PANTHER" id="PTHR34851">
    <property type="entry name" value="PROTEIN CBG05235-RELATED"/>
    <property type="match status" value="1"/>
</dbReference>
<reference evidence="1" key="2">
    <citation type="submission" date="2022-06" db="UniProtKB">
        <authorList>
            <consortium name="EnsemblMetazoa"/>
        </authorList>
    </citation>
    <scope>IDENTIFICATION</scope>
    <source>
        <strain evidence="1">PS312</strain>
    </source>
</reference>
<dbReference type="AlphaFoldDB" id="A0A2A6BY47"/>
<accession>A0A2A6BY47</accession>
<reference evidence="2" key="1">
    <citation type="journal article" date="2008" name="Nat. Genet.">
        <title>The Pristionchus pacificus genome provides a unique perspective on nematode lifestyle and parasitism.</title>
        <authorList>
            <person name="Dieterich C."/>
            <person name="Clifton S.W."/>
            <person name="Schuster L.N."/>
            <person name="Chinwalla A."/>
            <person name="Delehaunty K."/>
            <person name="Dinkelacker I."/>
            <person name="Fulton L."/>
            <person name="Fulton R."/>
            <person name="Godfrey J."/>
            <person name="Minx P."/>
            <person name="Mitreva M."/>
            <person name="Roeseler W."/>
            <person name="Tian H."/>
            <person name="Witte H."/>
            <person name="Yang S.P."/>
            <person name="Wilson R.K."/>
            <person name="Sommer R.J."/>
        </authorList>
    </citation>
    <scope>NUCLEOTIDE SEQUENCE [LARGE SCALE GENOMIC DNA]</scope>
    <source>
        <strain evidence="2">PS312</strain>
    </source>
</reference>
<gene>
    <name evidence="1" type="primary">WBGene00101130</name>
</gene>
<dbReference type="Proteomes" id="UP000005239">
    <property type="component" value="Unassembled WGS sequence"/>
</dbReference>
<keyword evidence="2" id="KW-1185">Reference proteome</keyword>